<dbReference type="PANTHER" id="PTHR14744">
    <property type="entry name" value="N-ALPHA-ACETYLTRANSFERASE 60"/>
    <property type="match status" value="1"/>
</dbReference>
<evidence type="ECO:0000256" key="7">
    <source>
        <dbReference type="ARBA" id="ARBA00026111"/>
    </source>
</evidence>
<evidence type="ECO:0000256" key="9">
    <source>
        <dbReference type="ARBA" id="ARBA00048017"/>
    </source>
</evidence>
<dbReference type="InterPro" id="IPR016181">
    <property type="entry name" value="Acyl_CoA_acyltransferase"/>
</dbReference>
<comment type="caution">
    <text evidence="12">The sequence shown here is derived from an EMBL/GenBank/DDBJ whole genome shotgun (WGS) entry which is preliminary data.</text>
</comment>
<dbReference type="PANTHER" id="PTHR14744:SF15">
    <property type="entry name" value="N-ALPHA-ACETYLTRANSFERASE 60"/>
    <property type="match status" value="1"/>
</dbReference>
<dbReference type="SUPFAM" id="SSF55729">
    <property type="entry name" value="Acyl-CoA N-acyltransferases (Nat)"/>
    <property type="match status" value="1"/>
</dbReference>
<keyword evidence="4" id="KW-0156">Chromatin regulator</keyword>
<protein>
    <recommendedName>
        <fullName evidence="8">N-alpha-acetyltransferase 60</fullName>
        <ecNumber evidence="7">2.3.1.259</ecNumber>
        <ecNumber evidence="1">2.3.1.48</ecNumber>
    </recommendedName>
</protein>
<dbReference type="InterPro" id="IPR000182">
    <property type="entry name" value="GNAT_dom"/>
</dbReference>
<accession>A0A8S1H514</accession>
<keyword evidence="13" id="KW-1185">Reference proteome</keyword>
<dbReference type="GO" id="GO:0120518">
    <property type="term" value="F:protein N-terminal-methionine acetyltransferase activity"/>
    <property type="evidence" value="ECO:0007669"/>
    <property type="project" value="UniProtKB-EC"/>
</dbReference>
<comment type="catalytic activity">
    <reaction evidence="9">
        <text>L-lysyl-[protein] + acetyl-CoA = N(6)-acetyl-L-lysyl-[protein] + CoA + H(+)</text>
        <dbReference type="Rhea" id="RHEA:45948"/>
        <dbReference type="Rhea" id="RHEA-COMP:9752"/>
        <dbReference type="Rhea" id="RHEA-COMP:10731"/>
        <dbReference type="ChEBI" id="CHEBI:15378"/>
        <dbReference type="ChEBI" id="CHEBI:29969"/>
        <dbReference type="ChEBI" id="CHEBI:57287"/>
        <dbReference type="ChEBI" id="CHEBI:57288"/>
        <dbReference type="ChEBI" id="CHEBI:61930"/>
        <dbReference type="EC" id="2.3.1.48"/>
    </reaction>
</comment>
<proteinExistence type="inferred from homology"/>
<evidence type="ECO:0000256" key="6">
    <source>
        <dbReference type="ARBA" id="ARBA00025774"/>
    </source>
</evidence>
<comment type="catalytic activity">
    <reaction evidence="10">
        <text>N-terminal L-methionyl-[transmembrane protein] + acetyl-CoA = N-terminal N(alpha)-acetyl-L-methionyl-[transmembrane protein] + CoA + H(+)</text>
        <dbReference type="Rhea" id="RHEA:50604"/>
        <dbReference type="Rhea" id="RHEA-COMP:12745"/>
        <dbReference type="Rhea" id="RHEA-COMP:12746"/>
        <dbReference type="ChEBI" id="CHEBI:15378"/>
        <dbReference type="ChEBI" id="CHEBI:57287"/>
        <dbReference type="ChEBI" id="CHEBI:57288"/>
        <dbReference type="ChEBI" id="CHEBI:64731"/>
        <dbReference type="ChEBI" id="CHEBI:133414"/>
        <dbReference type="EC" id="2.3.1.259"/>
    </reaction>
</comment>
<gene>
    <name evidence="12" type="ORF">CAUJ_LOCUS6808</name>
</gene>
<keyword evidence="3" id="KW-0159">Chromosome partition</keyword>
<evidence type="ECO:0000313" key="12">
    <source>
        <dbReference type="EMBL" id="CAD6190889.1"/>
    </source>
</evidence>
<evidence type="ECO:0000256" key="8">
    <source>
        <dbReference type="ARBA" id="ARBA00026144"/>
    </source>
</evidence>
<dbReference type="Proteomes" id="UP000835052">
    <property type="component" value="Unassembled WGS sequence"/>
</dbReference>
<comment type="similarity">
    <text evidence="6">Belongs to the acetyltransferase family. NAA60 subfamily.</text>
</comment>
<dbReference type="OrthoDB" id="47017at2759"/>
<organism evidence="12 13">
    <name type="scientific">Caenorhabditis auriculariae</name>
    <dbReference type="NCBI Taxonomy" id="2777116"/>
    <lineage>
        <taxon>Eukaryota</taxon>
        <taxon>Metazoa</taxon>
        <taxon>Ecdysozoa</taxon>
        <taxon>Nematoda</taxon>
        <taxon>Chromadorea</taxon>
        <taxon>Rhabditida</taxon>
        <taxon>Rhabditina</taxon>
        <taxon>Rhabditomorpha</taxon>
        <taxon>Rhabditoidea</taxon>
        <taxon>Rhabditidae</taxon>
        <taxon>Peloderinae</taxon>
        <taxon>Caenorhabditis</taxon>
    </lineage>
</organism>
<evidence type="ECO:0000256" key="10">
    <source>
        <dbReference type="ARBA" id="ARBA00048848"/>
    </source>
</evidence>
<dbReference type="GO" id="GO:0004402">
    <property type="term" value="F:histone acetyltransferase activity"/>
    <property type="evidence" value="ECO:0007669"/>
    <property type="project" value="TreeGrafter"/>
</dbReference>
<dbReference type="EC" id="2.3.1.48" evidence="1"/>
<dbReference type="GO" id="GO:0007059">
    <property type="term" value="P:chromosome segregation"/>
    <property type="evidence" value="ECO:0007669"/>
    <property type="project" value="UniProtKB-KW"/>
</dbReference>
<dbReference type="CDD" id="cd04301">
    <property type="entry name" value="NAT_SF"/>
    <property type="match status" value="1"/>
</dbReference>
<dbReference type="Gene3D" id="3.40.630.30">
    <property type="match status" value="1"/>
</dbReference>
<reference evidence="12" key="1">
    <citation type="submission" date="2020-10" db="EMBL/GenBank/DDBJ databases">
        <authorList>
            <person name="Kikuchi T."/>
        </authorList>
    </citation>
    <scope>NUCLEOTIDE SEQUENCE</scope>
    <source>
        <strain evidence="12">NKZ352</strain>
    </source>
</reference>
<evidence type="ECO:0000259" key="11">
    <source>
        <dbReference type="PROSITE" id="PS51186"/>
    </source>
</evidence>
<dbReference type="Pfam" id="PF00583">
    <property type="entry name" value="Acetyltransf_1"/>
    <property type="match status" value="1"/>
</dbReference>
<evidence type="ECO:0000256" key="1">
    <source>
        <dbReference type="ARBA" id="ARBA00013184"/>
    </source>
</evidence>
<dbReference type="AlphaFoldDB" id="A0A8S1H514"/>
<sequence>MLIWQRVQMAKDDDVRVPILDGSTAAASLALRPLSPLDRAAVQALCAASFPIEYPECWFDEVVSGSLTSLGLFDDKQLVAMIVSETKNISKCNLEDSDIISNQSALVVYILSLAVSNDYRRMGLATRLLNCLFESVVNQPPYPRAVFLHVLSTNLPAINFYRSNGFRWHASLLNYYRIGSGFGDGCTYVKYTNGQRPPLSISEVLRLVGVVVCFPLKTLCKLFSY</sequence>
<evidence type="ECO:0000313" key="13">
    <source>
        <dbReference type="Proteomes" id="UP000835052"/>
    </source>
</evidence>
<keyword evidence="5" id="KW-0012">Acyltransferase</keyword>
<evidence type="ECO:0000256" key="3">
    <source>
        <dbReference type="ARBA" id="ARBA00022829"/>
    </source>
</evidence>
<name>A0A8S1H514_9PELO</name>
<evidence type="ECO:0000256" key="2">
    <source>
        <dbReference type="ARBA" id="ARBA00022679"/>
    </source>
</evidence>
<dbReference type="EMBL" id="CAJGYM010000018">
    <property type="protein sequence ID" value="CAD6190889.1"/>
    <property type="molecule type" value="Genomic_DNA"/>
</dbReference>
<evidence type="ECO:0000256" key="5">
    <source>
        <dbReference type="ARBA" id="ARBA00023315"/>
    </source>
</evidence>
<feature type="domain" description="N-acetyltransferase" evidence="11">
    <location>
        <begin position="29"/>
        <end position="193"/>
    </location>
</feature>
<dbReference type="GO" id="GO:0000139">
    <property type="term" value="C:Golgi membrane"/>
    <property type="evidence" value="ECO:0007669"/>
    <property type="project" value="TreeGrafter"/>
</dbReference>
<evidence type="ECO:0000256" key="4">
    <source>
        <dbReference type="ARBA" id="ARBA00022853"/>
    </source>
</evidence>
<keyword evidence="2" id="KW-0808">Transferase</keyword>
<dbReference type="InterPro" id="IPR045141">
    <property type="entry name" value="NAA60-like"/>
</dbReference>
<dbReference type="PROSITE" id="PS51186">
    <property type="entry name" value="GNAT"/>
    <property type="match status" value="1"/>
</dbReference>
<dbReference type="EC" id="2.3.1.259" evidence="7"/>